<keyword evidence="4" id="KW-0032">Aminotransferase</keyword>
<evidence type="ECO:0000313" key="8">
    <source>
        <dbReference type="EMBL" id="KAK2614499.1"/>
    </source>
</evidence>
<dbReference type="GO" id="GO:0030170">
    <property type="term" value="F:pyridoxal phosphate binding"/>
    <property type="evidence" value="ECO:0007669"/>
    <property type="project" value="InterPro"/>
</dbReference>
<dbReference type="SUPFAM" id="SSF53383">
    <property type="entry name" value="PLP-dependent transferases"/>
    <property type="match status" value="1"/>
</dbReference>
<comment type="cofactor">
    <cofactor evidence="1">
        <name>pyridoxal 5'-phosphate</name>
        <dbReference type="ChEBI" id="CHEBI:597326"/>
    </cofactor>
</comment>
<evidence type="ECO:0000259" key="7">
    <source>
        <dbReference type="Pfam" id="PF00155"/>
    </source>
</evidence>
<dbReference type="PANTHER" id="PTHR11879:SF55">
    <property type="entry name" value="GLUTAMATE OXALOACETATE TRANSAMINASE 1, ISOFORM B"/>
    <property type="match status" value="1"/>
</dbReference>
<evidence type="ECO:0000256" key="1">
    <source>
        <dbReference type="ARBA" id="ARBA00001933"/>
    </source>
</evidence>
<protein>
    <recommendedName>
        <fullName evidence="7">Aminotransferase class I/classII large domain-containing protein</fullName>
    </recommendedName>
</protein>
<dbReference type="InterPro" id="IPR015422">
    <property type="entry name" value="PyrdxlP-dep_Trfase_small"/>
</dbReference>
<evidence type="ECO:0000313" key="9">
    <source>
        <dbReference type="Proteomes" id="UP001265746"/>
    </source>
</evidence>
<comment type="caution">
    <text evidence="8">The sequence shown here is derived from an EMBL/GenBank/DDBJ whole genome shotgun (WGS) entry which is preliminary data.</text>
</comment>
<evidence type="ECO:0000256" key="3">
    <source>
        <dbReference type="ARBA" id="ARBA00011738"/>
    </source>
</evidence>
<evidence type="ECO:0000256" key="2">
    <source>
        <dbReference type="ARBA" id="ARBA00007441"/>
    </source>
</evidence>
<evidence type="ECO:0000256" key="4">
    <source>
        <dbReference type="ARBA" id="ARBA00022576"/>
    </source>
</evidence>
<proteinExistence type="inferred from homology"/>
<name>A0AAD9SRT5_PHOAM</name>
<dbReference type="PANTHER" id="PTHR11879">
    <property type="entry name" value="ASPARTATE AMINOTRANSFERASE"/>
    <property type="match status" value="1"/>
</dbReference>
<dbReference type="AlphaFoldDB" id="A0AAD9SRT5"/>
<dbReference type="InterPro" id="IPR015424">
    <property type="entry name" value="PyrdxlP-dep_Trfase"/>
</dbReference>
<comment type="subunit">
    <text evidence="3">Homodimer.</text>
</comment>
<evidence type="ECO:0000256" key="6">
    <source>
        <dbReference type="ARBA" id="ARBA00022898"/>
    </source>
</evidence>
<dbReference type="NCBIfam" id="NF006719">
    <property type="entry name" value="PRK09257.1"/>
    <property type="match status" value="1"/>
</dbReference>
<dbReference type="InterPro" id="IPR000796">
    <property type="entry name" value="Asp_trans"/>
</dbReference>
<evidence type="ECO:0000256" key="5">
    <source>
        <dbReference type="ARBA" id="ARBA00022679"/>
    </source>
</evidence>
<dbReference type="CDD" id="cd00609">
    <property type="entry name" value="AAT_like"/>
    <property type="match status" value="1"/>
</dbReference>
<comment type="similarity">
    <text evidence="2">Belongs to the class-I pyridoxal-phosphate-dependent aminotransferase family.</text>
</comment>
<dbReference type="InterPro" id="IPR004839">
    <property type="entry name" value="Aminotransferase_I/II_large"/>
</dbReference>
<dbReference type="Gene3D" id="3.40.640.10">
    <property type="entry name" value="Type I PLP-dependent aspartate aminotransferase-like (Major domain)"/>
    <property type="match status" value="1"/>
</dbReference>
<dbReference type="EMBL" id="JAUJFL010000001">
    <property type="protein sequence ID" value="KAK2614499.1"/>
    <property type="molecule type" value="Genomic_DNA"/>
</dbReference>
<organism evidence="8 9">
    <name type="scientific">Phomopsis amygdali</name>
    <name type="common">Fusicoccum amygdali</name>
    <dbReference type="NCBI Taxonomy" id="1214568"/>
    <lineage>
        <taxon>Eukaryota</taxon>
        <taxon>Fungi</taxon>
        <taxon>Dikarya</taxon>
        <taxon>Ascomycota</taxon>
        <taxon>Pezizomycotina</taxon>
        <taxon>Sordariomycetes</taxon>
        <taxon>Sordariomycetidae</taxon>
        <taxon>Diaporthales</taxon>
        <taxon>Diaporthaceae</taxon>
        <taxon>Diaporthe</taxon>
    </lineage>
</organism>
<dbReference type="PRINTS" id="PR00799">
    <property type="entry name" value="TRANSAMINASE"/>
</dbReference>
<dbReference type="Proteomes" id="UP001265746">
    <property type="component" value="Unassembled WGS sequence"/>
</dbReference>
<dbReference type="GO" id="GO:0004069">
    <property type="term" value="F:L-aspartate:2-oxoglutarate aminotransferase activity"/>
    <property type="evidence" value="ECO:0007669"/>
    <property type="project" value="TreeGrafter"/>
</dbReference>
<sequence length="406" mass="45528">MFENVLPGPPDPIFTLKKLADSDLSPNKVDLGVGVYRNEQGGYHELEAVKRAKRILNERNPGHDAAVIRRQGIQKLFRSEKRVRRPLTKAAWPPQVATVQTISGTGANHLAALFLSRSRDFANKAVYIGTPAWGNYETIFRLVGVQVAKYKYYDIQNGIDFEGMLQAIETAPVKSIFILQSCCHNPTGADLTAAQWDQLAESFRRHEVLPFFDIAYQGLGEGLENDAYGIRRFVALGLEVVVAQSFAKNFGLYGERCGALHVVGKTKESADNVREQLRSLIRAEFSSSPAYGSRLVTIVLEDEKLAKIWRDELDVMRERLLSNRRALYDAVVNEHRTPGDWTVITSTRGLFCYLPLTQQQCVALRDVYHVHLPETGRINVAGLNRRNIGYTAKAINSVLNQRKSAL</sequence>
<dbReference type="Gene3D" id="3.90.1150.10">
    <property type="entry name" value="Aspartate Aminotransferase, domain 1"/>
    <property type="match status" value="1"/>
</dbReference>
<accession>A0AAD9SRT5</accession>
<feature type="domain" description="Aminotransferase class I/classII large" evidence="7">
    <location>
        <begin position="27"/>
        <end position="395"/>
    </location>
</feature>
<keyword evidence="5" id="KW-0808">Transferase</keyword>
<dbReference type="Pfam" id="PF00155">
    <property type="entry name" value="Aminotran_1_2"/>
    <property type="match status" value="1"/>
</dbReference>
<dbReference type="InterPro" id="IPR015421">
    <property type="entry name" value="PyrdxlP-dep_Trfase_major"/>
</dbReference>
<keyword evidence="6" id="KW-0663">Pyridoxal phosphate</keyword>
<keyword evidence="9" id="KW-1185">Reference proteome</keyword>
<gene>
    <name evidence="8" type="ORF">N8I77_001318</name>
</gene>
<dbReference type="GO" id="GO:0006520">
    <property type="term" value="P:amino acid metabolic process"/>
    <property type="evidence" value="ECO:0007669"/>
    <property type="project" value="InterPro"/>
</dbReference>
<reference evidence="8" key="1">
    <citation type="submission" date="2023-06" db="EMBL/GenBank/DDBJ databases">
        <authorList>
            <person name="Noh H."/>
        </authorList>
    </citation>
    <scope>NUCLEOTIDE SEQUENCE</scope>
    <source>
        <strain evidence="8">DUCC20226</strain>
    </source>
</reference>